<comment type="caution">
    <text evidence="2">The sequence shown here is derived from an EMBL/GenBank/DDBJ whole genome shotgun (WGS) entry which is preliminary data.</text>
</comment>
<evidence type="ECO:0000256" key="1">
    <source>
        <dbReference type="SAM" id="MobiDB-lite"/>
    </source>
</evidence>
<organism evidence="2 3">
    <name type="scientific">Arcobacter lacus</name>
    <dbReference type="NCBI Taxonomy" id="1912876"/>
    <lineage>
        <taxon>Bacteria</taxon>
        <taxon>Pseudomonadati</taxon>
        <taxon>Campylobacterota</taxon>
        <taxon>Epsilonproteobacteria</taxon>
        <taxon>Campylobacterales</taxon>
        <taxon>Arcobacteraceae</taxon>
        <taxon>Arcobacter</taxon>
    </lineage>
</organism>
<dbReference type="EMBL" id="MUXF01000004">
    <property type="protein sequence ID" value="PUE67177.1"/>
    <property type="molecule type" value="Genomic_DNA"/>
</dbReference>
<sequence>MSTKKNIIPEFMKDNPDDIFQFLFPLKIVLDEDKFSNSHYEIVIENISKKQLFKYNVSPELLFSHYQFLEYYQNGKKVDKYKNESVEEKSFKIDTKFINRNNEKKLKDILDDKSIGTLLGWSYKYLSDAKNINCYVVEQDDIKIIIPQFAIGIYYYFRFSELREAVFDSTLEELYVLCDNNKTDAKIVLPKYKTDEDAAFIHRYACQEIAKREFDNVSNYIHNYLKYMQENNLDDDIYKMHLKFNFPTKEEFQIDTRSSLVTNKKTNEKYYFIHEIINDYSDIGFEKLTKIIEKNKVILNLGDLDNLPKVEKDIPNETSEVLKITHASKKNTKTSHQKNRKKSCGSLKDIPIDEESSTRNIIEDLLKIYKEQQTDDITDQSLTESSSKGNKTIRKVVISSEFVKESSSKPLTEIDNFVVFNQYINFLQERPDIKDFHLNEKKELPQYILENDDGEEKVNPKCKIKKRPRQYLTTTFKYENSYVGLLELENNPSSGNSTWVIISNKPIETEHFEFFMNLYFKKDIGIDNILKKHSKTNPKFTKKNHERNENLNEIQLANWYTGLLEKIV</sequence>
<proteinExistence type="predicted"/>
<evidence type="ECO:0000313" key="3">
    <source>
        <dbReference type="Proteomes" id="UP000251311"/>
    </source>
</evidence>
<evidence type="ECO:0000313" key="2">
    <source>
        <dbReference type="EMBL" id="PUE67177.1"/>
    </source>
</evidence>
<name>A0ABX5JIG0_9BACT</name>
<protein>
    <recommendedName>
        <fullName evidence="4">TnsE C-terminal domain-containing protein</fullName>
    </recommendedName>
</protein>
<gene>
    <name evidence="2" type="ORF">B0175_03105</name>
</gene>
<feature type="compositionally biased region" description="Basic residues" evidence="1">
    <location>
        <begin position="327"/>
        <end position="343"/>
    </location>
</feature>
<dbReference type="RefSeq" id="WP_108527240.1">
    <property type="nucleotide sequence ID" value="NZ_MUXF01000004.1"/>
</dbReference>
<feature type="region of interest" description="Disordered" evidence="1">
    <location>
        <begin position="327"/>
        <end position="350"/>
    </location>
</feature>
<reference evidence="2 3" key="1">
    <citation type="submission" date="2017-02" db="EMBL/GenBank/DDBJ databases">
        <title>Arcobacter lacus sp. nov., a new species isolated from reclaimed water.</title>
        <authorList>
            <person name="Figueras M.J."/>
            <person name="Perez-Cataluna A."/>
            <person name="Salas-Masso N."/>
        </authorList>
    </citation>
    <scope>NUCLEOTIDE SEQUENCE [LARGE SCALE GENOMIC DNA]</scope>
    <source>
        <strain evidence="2 3">RW43-9</strain>
    </source>
</reference>
<accession>A0ABX5JIG0</accession>
<dbReference type="Proteomes" id="UP000251311">
    <property type="component" value="Unassembled WGS sequence"/>
</dbReference>
<keyword evidence="3" id="KW-1185">Reference proteome</keyword>
<evidence type="ECO:0008006" key="4">
    <source>
        <dbReference type="Google" id="ProtNLM"/>
    </source>
</evidence>